<proteinExistence type="predicted"/>
<sequence length="605" mass="70750">MPSSLEKLASYLQDYKIVNKEFNDLSREQVELLTRKGVLPYEYISSWDKLEECELPEKENFFSVLNDSHISDHDYKHAQNVWNTFNLQTLGDYSDLYMKTDVLLLADVFENFRDQSIKVYGLDPAHYYTTPGFSWDAMLKLTGIQLKLLTDIDMVLFVERGIRGGLSQCSNRYATANHKYMCENYNKDEKNQYLIYLDANNLYGHSLSQYLPYDEFEWLENYENFDLFSIATDASHGYILEVDLDYPSELHNAHNDLPFCPEYAKPPGSKQEKLLAALHPKRNYVIHYVALKQALSNGLQLRKIHRVLKFKQSPWLKSYIDLNSSLRALAKNEFEKNFFKLMNNAVFGKTMENVRKRVLVKLMSKYDGRYGVEAQISKPNFHSSAIFNENLVAIQMNKTDICIDKPIYVGLTVLDLSKTHMYDFHYNYMQKVYKNNLKLLYTDTDSLIYAIQCNDFYEDMKRNIHMFDTSDYPADNIFNMPRVNKKIVGLMKDECNGEILTEFVGLRSKMYSTRVNNQDSMKKIKGIKASVVKKTIEFNDYLDCLKNSCIQSREQYAIRSKLHNVETIKQRKIALSPYDDKRFLQENSTDTLAWGHYNILQNGNV</sequence>
<dbReference type="Gene3D" id="3.90.1600.10">
    <property type="entry name" value="Palm domain of DNA polymerase"/>
    <property type="match status" value="1"/>
</dbReference>
<organism evidence="1 2">
    <name type="scientific">Nasonia vitripennis</name>
    <name type="common">Parasitic wasp</name>
    <dbReference type="NCBI Taxonomy" id="7425"/>
    <lineage>
        <taxon>Eukaryota</taxon>
        <taxon>Metazoa</taxon>
        <taxon>Ecdysozoa</taxon>
        <taxon>Arthropoda</taxon>
        <taxon>Hexapoda</taxon>
        <taxon>Insecta</taxon>
        <taxon>Pterygota</taxon>
        <taxon>Neoptera</taxon>
        <taxon>Endopterygota</taxon>
        <taxon>Hymenoptera</taxon>
        <taxon>Apocrita</taxon>
        <taxon>Proctotrupomorpha</taxon>
        <taxon>Chalcidoidea</taxon>
        <taxon>Pteromalidae</taxon>
        <taxon>Pteromalinae</taxon>
        <taxon>Nasonia</taxon>
    </lineage>
</organism>
<accession>A0A7M7QDM6</accession>
<dbReference type="InterPro" id="IPR023211">
    <property type="entry name" value="DNA_pol_palm_dom_sf"/>
</dbReference>
<reference evidence="1" key="1">
    <citation type="submission" date="2021-01" db="UniProtKB">
        <authorList>
            <consortium name="EnsemblMetazoa"/>
        </authorList>
    </citation>
    <scope>IDENTIFICATION</scope>
</reference>
<dbReference type="InterPro" id="IPR043502">
    <property type="entry name" value="DNA/RNA_pol_sf"/>
</dbReference>
<dbReference type="Proteomes" id="UP000002358">
    <property type="component" value="Unassembled WGS sequence"/>
</dbReference>
<dbReference type="AlphaFoldDB" id="A0A7M7QDM6"/>
<dbReference type="EnsemblMetazoa" id="XM_031928009">
    <property type="protein sequence ID" value="XP_031783869"/>
    <property type="gene ID" value="LOC103317258"/>
</dbReference>
<protein>
    <recommendedName>
        <fullName evidence="3">DNA-directed DNA polymerase</fullName>
    </recommendedName>
</protein>
<evidence type="ECO:0008006" key="3">
    <source>
        <dbReference type="Google" id="ProtNLM"/>
    </source>
</evidence>
<evidence type="ECO:0000313" key="2">
    <source>
        <dbReference type="Proteomes" id="UP000002358"/>
    </source>
</evidence>
<name>A0A7M7QDM6_NASVI</name>
<keyword evidence="2" id="KW-1185">Reference proteome</keyword>
<dbReference type="RefSeq" id="XP_031783869.1">
    <property type="nucleotide sequence ID" value="XM_031928009.2"/>
</dbReference>
<evidence type="ECO:0000313" key="1">
    <source>
        <dbReference type="EnsemblMetazoa" id="XP_031783869"/>
    </source>
</evidence>
<dbReference type="PANTHER" id="PTHR31511">
    <property type="entry name" value="PROTEIN CBG23764"/>
    <property type="match status" value="1"/>
</dbReference>
<dbReference type="SUPFAM" id="SSF56672">
    <property type="entry name" value="DNA/RNA polymerases"/>
    <property type="match status" value="1"/>
</dbReference>
<dbReference type="GO" id="GO:0071897">
    <property type="term" value="P:DNA biosynthetic process"/>
    <property type="evidence" value="ECO:0007669"/>
    <property type="project" value="UniProtKB-ARBA"/>
</dbReference>
<dbReference type="GeneID" id="103317258"/>
<dbReference type="PANTHER" id="PTHR31511:SF12">
    <property type="entry name" value="RHO TERMINATION FACTOR N-TERMINAL DOMAIN-CONTAINING PROTEIN"/>
    <property type="match status" value="1"/>
</dbReference>